<feature type="DNA-binding region" description="H-T-H motif" evidence="4">
    <location>
        <begin position="38"/>
        <end position="57"/>
    </location>
</feature>
<keyword evidence="2 4" id="KW-0238">DNA-binding</keyword>
<dbReference type="SUPFAM" id="SSF48498">
    <property type="entry name" value="Tetracyclin repressor-like, C-terminal domain"/>
    <property type="match status" value="1"/>
</dbReference>
<dbReference type="InterPro" id="IPR009057">
    <property type="entry name" value="Homeodomain-like_sf"/>
</dbReference>
<dbReference type="AlphaFoldDB" id="A0A5C6U800"/>
<dbReference type="Pfam" id="PF00440">
    <property type="entry name" value="TetR_N"/>
    <property type="match status" value="1"/>
</dbReference>
<evidence type="ECO:0000313" key="7">
    <source>
        <dbReference type="Proteomes" id="UP000321129"/>
    </source>
</evidence>
<dbReference type="Gene3D" id="1.10.357.10">
    <property type="entry name" value="Tetracycline Repressor, domain 2"/>
    <property type="match status" value="1"/>
</dbReference>
<dbReference type="PANTHER" id="PTHR30055">
    <property type="entry name" value="HTH-TYPE TRANSCRIPTIONAL REGULATOR RUTR"/>
    <property type="match status" value="1"/>
</dbReference>
<protein>
    <submittedName>
        <fullName evidence="6">TetR/AcrR family transcriptional regulator</fullName>
    </submittedName>
</protein>
<evidence type="ECO:0000256" key="3">
    <source>
        <dbReference type="ARBA" id="ARBA00023163"/>
    </source>
</evidence>
<dbReference type="RefSeq" id="WP_147123101.1">
    <property type="nucleotide sequence ID" value="NZ_VOPY01000002.1"/>
</dbReference>
<dbReference type="Proteomes" id="UP000321129">
    <property type="component" value="Unassembled WGS sequence"/>
</dbReference>
<name>A0A5C6U800_9SPHN</name>
<dbReference type="GO" id="GO:0003700">
    <property type="term" value="F:DNA-binding transcription factor activity"/>
    <property type="evidence" value="ECO:0007669"/>
    <property type="project" value="TreeGrafter"/>
</dbReference>
<keyword evidence="3" id="KW-0804">Transcription</keyword>
<gene>
    <name evidence="6" type="ORF">FSZ31_09500</name>
</gene>
<reference evidence="6 7" key="1">
    <citation type="submission" date="2019-08" db="EMBL/GenBank/DDBJ databases">
        <title>Sphingorhabdus soil sp. nov., isolated from arctic soil.</title>
        <authorList>
            <person name="Liu Y."/>
        </authorList>
    </citation>
    <scope>NUCLEOTIDE SEQUENCE [LARGE SCALE GENOMIC DNA]</scope>
    <source>
        <strain evidence="6 7">D-2Q-5-6</strain>
    </source>
</reference>
<dbReference type="PANTHER" id="PTHR30055:SF234">
    <property type="entry name" value="HTH-TYPE TRANSCRIPTIONAL REGULATOR BETI"/>
    <property type="match status" value="1"/>
</dbReference>
<organism evidence="6 7">
    <name type="scientific">Flavisphingopyxis soli</name>
    <dbReference type="NCBI Taxonomy" id="2601267"/>
    <lineage>
        <taxon>Bacteria</taxon>
        <taxon>Pseudomonadati</taxon>
        <taxon>Pseudomonadota</taxon>
        <taxon>Alphaproteobacteria</taxon>
        <taxon>Sphingomonadales</taxon>
        <taxon>Sphingopyxidaceae</taxon>
        <taxon>Flavisphingopyxis</taxon>
    </lineage>
</organism>
<sequence length="210" mass="23129">MSKPRKPGRPTKTDRDTATEILTAGMRRFAAQGYDATSLRQIAGDAGVDVSLISYQFGSKLALWQAIVSGQSQELLAHLDAARIPDAQSDRGLALRRAMQGFIDFLIARPLVPRFLLRDLSTDDERTNWLLRSLTIPLHENFVALAEAAAHEGAIDRDHCAFRMANFVYAASSTVARRERLAQMVAGVADDSQFRASLNAVLIEPVFHHG</sequence>
<dbReference type="OrthoDB" id="9789566at2"/>
<dbReference type="GO" id="GO:0000976">
    <property type="term" value="F:transcription cis-regulatory region binding"/>
    <property type="evidence" value="ECO:0007669"/>
    <property type="project" value="TreeGrafter"/>
</dbReference>
<accession>A0A5C6U800</accession>
<dbReference type="InterPro" id="IPR001647">
    <property type="entry name" value="HTH_TetR"/>
</dbReference>
<keyword evidence="7" id="KW-1185">Reference proteome</keyword>
<dbReference type="SUPFAM" id="SSF46689">
    <property type="entry name" value="Homeodomain-like"/>
    <property type="match status" value="1"/>
</dbReference>
<evidence type="ECO:0000256" key="4">
    <source>
        <dbReference type="PROSITE-ProRule" id="PRU00335"/>
    </source>
</evidence>
<keyword evidence="1" id="KW-0805">Transcription regulation</keyword>
<comment type="caution">
    <text evidence="6">The sequence shown here is derived from an EMBL/GenBank/DDBJ whole genome shotgun (WGS) entry which is preliminary data.</text>
</comment>
<evidence type="ECO:0000256" key="2">
    <source>
        <dbReference type="ARBA" id="ARBA00023125"/>
    </source>
</evidence>
<evidence type="ECO:0000313" key="6">
    <source>
        <dbReference type="EMBL" id="TXC69147.1"/>
    </source>
</evidence>
<proteinExistence type="predicted"/>
<evidence type="ECO:0000259" key="5">
    <source>
        <dbReference type="PROSITE" id="PS50977"/>
    </source>
</evidence>
<dbReference type="EMBL" id="VOPY01000002">
    <property type="protein sequence ID" value="TXC69147.1"/>
    <property type="molecule type" value="Genomic_DNA"/>
</dbReference>
<dbReference type="InterPro" id="IPR036271">
    <property type="entry name" value="Tet_transcr_reg_TetR-rel_C_sf"/>
</dbReference>
<evidence type="ECO:0000256" key="1">
    <source>
        <dbReference type="ARBA" id="ARBA00023015"/>
    </source>
</evidence>
<feature type="domain" description="HTH tetR-type" evidence="5">
    <location>
        <begin position="15"/>
        <end position="75"/>
    </location>
</feature>
<dbReference type="PROSITE" id="PS50977">
    <property type="entry name" value="HTH_TETR_2"/>
    <property type="match status" value="1"/>
</dbReference>
<dbReference type="InterPro" id="IPR050109">
    <property type="entry name" value="HTH-type_TetR-like_transc_reg"/>
</dbReference>